<sequence>MSKSLTGVNLKIVSLDVKDVRFPTSLQADGSDAMHTDPDYSCAYVTIKLQSGLEGYGLTFTCGRGTEVIVAAVESLKSLVVGQVVTDIYKEFGVFWRSLTSESQIRWVSRNLGLGYVHRF</sequence>
<dbReference type="InterPro" id="IPR046945">
    <property type="entry name" value="RHMD-like"/>
</dbReference>
<evidence type="ECO:0000256" key="1">
    <source>
        <dbReference type="ARBA" id="ARBA00001946"/>
    </source>
</evidence>
<name>A0A6P7G1K9_DIAVI</name>
<comment type="cofactor">
    <cofactor evidence="1">
        <name>Mg(2+)</name>
        <dbReference type="ChEBI" id="CHEBI:18420"/>
    </cofactor>
</comment>
<dbReference type="GO" id="GO:0000287">
    <property type="term" value="F:magnesium ion binding"/>
    <property type="evidence" value="ECO:0007669"/>
    <property type="project" value="TreeGrafter"/>
</dbReference>
<keyword evidence="3" id="KW-0460">Magnesium</keyword>
<organism evidence="4">
    <name type="scientific">Diabrotica virgifera virgifera</name>
    <name type="common">western corn rootworm</name>
    <dbReference type="NCBI Taxonomy" id="50390"/>
    <lineage>
        <taxon>Eukaryota</taxon>
        <taxon>Metazoa</taxon>
        <taxon>Ecdysozoa</taxon>
        <taxon>Arthropoda</taxon>
        <taxon>Hexapoda</taxon>
        <taxon>Insecta</taxon>
        <taxon>Pterygota</taxon>
        <taxon>Neoptera</taxon>
        <taxon>Endopterygota</taxon>
        <taxon>Coleoptera</taxon>
        <taxon>Polyphaga</taxon>
        <taxon>Cucujiformia</taxon>
        <taxon>Chrysomeloidea</taxon>
        <taxon>Chrysomelidae</taxon>
        <taxon>Galerucinae</taxon>
        <taxon>Diabroticina</taxon>
        <taxon>Diabroticites</taxon>
        <taxon>Diabrotica</taxon>
    </lineage>
</organism>
<dbReference type="OrthoDB" id="14161at2759"/>
<accession>A0A6P7G1K9</accession>
<dbReference type="InParanoid" id="A0A6P7G1K9"/>
<dbReference type="PANTHER" id="PTHR13794">
    <property type="entry name" value="ENOLASE SUPERFAMILY, MANDELATE RACEMASE"/>
    <property type="match status" value="1"/>
</dbReference>
<evidence type="ECO:0000256" key="3">
    <source>
        <dbReference type="ARBA" id="ARBA00022842"/>
    </source>
</evidence>
<dbReference type="RefSeq" id="XP_028142814.1">
    <property type="nucleotide sequence ID" value="XM_028287013.1"/>
</dbReference>
<dbReference type="AlphaFoldDB" id="A0A6P7G1K9"/>
<gene>
    <name evidence="4" type="primary">LOC114336651</name>
</gene>
<evidence type="ECO:0000256" key="2">
    <source>
        <dbReference type="ARBA" id="ARBA00022723"/>
    </source>
</evidence>
<evidence type="ECO:0000313" key="4">
    <source>
        <dbReference type="RefSeq" id="XP_028142814.1"/>
    </source>
</evidence>
<protein>
    <submittedName>
        <fullName evidence="4">Mitochondrial enolase superfamily member 1-like</fullName>
    </submittedName>
</protein>
<dbReference type="InterPro" id="IPR029017">
    <property type="entry name" value="Enolase-like_N"/>
</dbReference>
<dbReference type="GO" id="GO:0016836">
    <property type="term" value="F:hydro-lyase activity"/>
    <property type="evidence" value="ECO:0007669"/>
    <property type="project" value="TreeGrafter"/>
</dbReference>
<reference evidence="4" key="1">
    <citation type="submission" date="2025-08" db="UniProtKB">
        <authorList>
            <consortium name="RefSeq"/>
        </authorList>
    </citation>
    <scope>IDENTIFICATION</scope>
    <source>
        <tissue evidence="4">Whole insect</tissue>
    </source>
</reference>
<proteinExistence type="predicted"/>
<keyword evidence="2" id="KW-0479">Metal-binding</keyword>
<dbReference type="Gene3D" id="3.30.390.10">
    <property type="entry name" value="Enolase-like, N-terminal domain"/>
    <property type="match status" value="1"/>
</dbReference>
<dbReference type="PANTHER" id="PTHR13794:SF58">
    <property type="entry name" value="MITOCHONDRIAL ENOLASE SUPERFAMILY MEMBER 1"/>
    <property type="match status" value="1"/>
</dbReference>
<dbReference type="GO" id="GO:0016052">
    <property type="term" value="P:carbohydrate catabolic process"/>
    <property type="evidence" value="ECO:0007669"/>
    <property type="project" value="TreeGrafter"/>
</dbReference>
<dbReference type="SUPFAM" id="SSF54826">
    <property type="entry name" value="Enolase N-terminal domain-like"/>
    <property type="match status" value="1"/>
</dbReference>